<keyword evidence="2" id="KW-1185">Reference proteome</keyword>
<evidence type="ECO:0000313" key="2">
    <source>
        <dbReference type="Proteomes" id="UP001458880"/>
    </source>
</evidence>
<dbReference type="InterPro" id="IPR036397">
    <property type="entry name" value="RNaseH_sf"/>
</dbReference>
<gene>
    <name evidence="1" type="ORF">QE152_g40782</name>
</gene>
<name>A0AAW1HFI7_POPJA</name>
<dbReference type="GO" id="GO:0003676">
    <property type="term" value="F:nucleic acid binding"/>
    <property type="evidence" value="ECO:0007669"/>
    <property type="project" value="InterPro"/>
</dbReference>
<evidence type="ECO:0000313" key="1">
    <source>
        <dbReference type="EMBL" id="KAK9674891.1"/>
    </source>
</evidence>
<reference evidence="1 2" key="1">
    <citation type="journal article" date="2024" name="BMC Genomics">
        <title>De novo assembly and annotation of Popillia japonica's genome with initial clues to its potential as an invasive pest.</title>
        <authorList>
            <person name="Cucini C."/>
            <person name="Boschi S."/>
            <person name="Funari R."/>
            <person name="Cardaioli E."/>
            <person name="Iannotti N."/>
            <person name="Marturano G."/>
            <person name="Paoli F."/>
            <person name="Bruttini M."/>
            <person name="Carapelli A."/>
            <person name="Frati F."/>
            <person name="Nardi F."/>
        </authorList>
    </citation>
    <scope>NUCLEOTIDE SEQUENCE [LARGE SCALE GENOMIC DNA]</scope>
    <source>
        <strain evidence="1">DMR45628</strain>
    </source>
</reference>
<sequence length="104" mass="12339">MPIPDRDSKRTAKSVQNWLASQQFQQLNWHAQSLDLKAIQNLWAHLKRRLHMEYNSPLSNVQDLWGRIRDELYNVIPTYCSALVESLPRRMREVLIAKGLWAHF</sequence>
<dbReference type="Gene3D" id="3.30.420.10">
    <property type="entry name" value="Ribonuclease H-like superfamily/Ribonuclease H"/>
    <property type="match status" value="1"/>
</dbReference>
<comment type="caution">
    <text evidence="1">The sequence shown here is derived from an EMBL/GenBank/DDBJ whole genome shotgun (WGS) entry which is preliminary data.</text>
</comment>
<accession>A0AAW1HFI7</accession>
<protein>
    <submittedName>
        <fullName evidence="1">Uncharacterized protein</fullName>
    </submittedName>
</protein>
<dbReference type="Proteomes" id="UP001458880">
    <property type="component" value="Unassembled WGS sequence"/>
</dbReference>
<dbReference type="AlphaFoldDB" id="A0AAW1HFI7"/>
<dbReference type="EMBL" id="JASPKY010001420">
    <property type="protein sequence ID" value="KAK9674891.1"/>
    <property type="molecule type" value="Genomic_DNA"/>
</dbReference>
<organism evidence="1 2">
    <name type="scientific">Popillia japonica</name>
    <name type="common">Japanese beetle</name>
    <dbReference type="NCBI Taxonomy" id="7064"/>
    <lineage>
        <taxon>Eukaryota</taxon>
        <taxon>Metazoa</taxon>
        <taxon>Ecdysozoa</taxon>
        <taxon>Arthropoda</taxon>
        <taxon>Hexapoda</taxon>
        <taxon>Insecta</taxon>
        <taxon>Pterygota</taxon>
        <taxon>Neoptera</taxon>
        <taxon>Endopterygota</taxon>
        <taxon>Coleoptera</taxon>
        <taxon>Polyphaga</taxon>
        <taxon>Scarabaeiformia</taxon>
        <taxon>Scarabaeidae</taxon>
        <taxon>Rutelinae</taxon>
        <taxon>Popillia</taxon>
    </lineage>
</organism>
<proteinExistence type="predicted"/>